<comment type="similarity">
    <text evidence="2">Belongs to the CLUAP1 family.</text>
</comment>
<reference evidence="9" key="1">
    <citation type="submission" date="2021-05" db="EMBL/GenBank/DDBJ databases">
        <title>A free-living protist that lacks canonical eukaryotic 1 DNA replication and segregation systems.</title>
        <authorList>
            <person name="Salas-Leiva D.E."/>
            <person name="Tromer E.C."/>
            <person name="Curtis B.A."/>
            <person name="Jerlstrom-Hultqvist J."/>
            <person name="Kolisko M."/>
            <person name="Yi Z."/>
            <person name="Salas-Leiva J.S."/>
            <person name="Gallot-Lavallee L."/>
            <person name="Kops G.J.P.L."/>
            <person name="Archibald J.M."/>
            <person name="Simpson A.G.B."/>
            <person name="Roger A.J."/>
        </authorList>
    </citation>
    <scope>NUCLEOTIDE SEQUENCE</scope>
    <source>
        <strain evidence="9">BICM</strain>
    </source>
</reference>
<feature type="compositionally biased region" description="Gly residues" evidence="8">
    <location>
        <begin position="459"/>
        <end position="478"/>
    </location>
</feature>
<evidence type="ECO:0000256" key="5">
    <source>
        <dbReference type="ARBA" id="ARBA00023069"/>
    </source>
</evidence>
<dbReference type="AlphaFoldDB" id="A0A8J6B682"/>
<evidence type="ECO:0000313" key="9">
    <source>
        <dbReference type="EMBL" id="KAG9395134.1"/>
    </source>
</evidence>
<feature type="coiled-coil region" evidence="7">
    <location>
        <begin position="236"/>
        <end position="270"/>
    </location>
</feature>
<accession>A0A8J6B682</accession>
<dbReference type="PANTHER" id="PTHR21547">
    <property type="entry name" value="CLUSTERIN ASSOCIATED PROTEIN 1"/>
    <property type="match status" value="1"/>
</dbReference>
<organism evidence="9 10">
    <name type="scientific">Carpediemonas membranifera</name>
    <dbReference type="NCBI Taxonomy" id="201153"/>
    <lineage>
        <taxon>Eukaryota</taxon>
        <taxon>Metamonada</taxon>
        <taxon>Carpediemonas-like organisms</taxon>
        <taxon>Carpediemonas</taxon>
    </lineage>
</organism>
<feature type="compositionally biased region" description="Basic and acidic residues" evidence="8">
    <location>
        <begin position="395"/>
        <end position="409"/>
    </location>
</feature>
<keyword evidence="5" id="KW-0969">Cilium</keyword>
<dbReference type="Pfam" id="PF10234">
    <property type="entry name" value="Cluap1"/>
    <property type="match status" value="1"/>
</dbReference>
<feature type="compositionally biased region" description="Acidic residues" evidence="8">
    <location>
        <begin position="482"/>
        <end position="498"/>
    </location>
</feature>
<keyword evidence="10" id="KW-1185">Reference proteome</keyword>
<evidence type="ECO:0000256" key="6">
    <source>
        <dbReference type="ARBA" id="ARBA00023273"/>
    </source>
</evidence>
<dbReference type="GO" id="GO:0005815">
    <property type="term" value="C:microtubule organizing center"/>
    <property type="evidence" value="ECO:0007669"/>
    <property type="project" value="TreeGrafter"/>
</dbReference>
<feature type="region of interest" description="Disordered" evidence="8">
    <location>
        <begin position="340"/>
        <end position="498"/>
    </location>
</feature>
<protein>
    <submittedName>
        <fullName evidence="9">Clusterin-associated protein-1</fullName>
    </submittedName>
</protein>
<evidence type="ECO:0000256" key="2">
    <source>
        <dbReference type="ARBA" id="ARBA00008340"/>
    </source>
</evidence>
<sequence length="498" mass="54382">MRILPLVRTYACPSAETGLDWRHYVSFSLDQLEQFKAHTLKMSVEKLRTDLSSLGYTSPITHNTFSGPNFAEVVRILLFLCDKFDLNVPLRTVDEVVDETLTNVPFFLNSIALVFFQNVGIQLDRQKLLKANSEAIPELLKGTNVLTAAYQLVEDSVAPPPAPTEALQTEALSQSGDLPAKAAVLYDLLEKTERIIKAQAEALDRANKSDAVQLKPALDGRASELGDLTAQQEAILREAESDKVGAERKLREREEELKLSEERLSTLDNVRPVFTEELSALEEKLQALHAEYVDKFMTLDYLRDVVGGQETAMASQRKVADDQLHRLRDRARQDRVANYLDDGAGEDSMELPPDLGAAGDDSLNLYDGSMDGGDLDASFEQPNGMQAGNGDLFEEPERARPRPGGDRAQSRLGHRPSRMPAPLPDDDLTLDGLDLDDEEDPLDALPDSADEVSAPSGYGAAGVAGGSFGSDLGGGLGSEGDLFGEDEDDIQSLSDDDF</sequence>
<dbReference type="PANTHER" id="PTHR21547:SF0">
    <property type="entry name" value="CLUSTERIN-ASSOCIATED PROTEIN 1"/>
    <property type="match status" value="1"/>
</dbReference>
<dbReference type="GO" id="GO:0030992">
    <property type="term" value="C:intraciliary transport particle B"/>
    <property type="evidence" value="ECO:0007669"/>
    <property type="project" value="TreeGrafter"/>
</dbReference>
<feature type="compositionally biased region" description="Acidic residues" evidence="8">
    <location>
        <begin position="424"/>
        <end position="442"/>
    </location>
</feature>
<name>A0A8J6B682_9EUKA</name>
<feature type="compositionally biased region" description="Low complexity" evidence="8">
    <location>
        <begin position="443"/>
        <end position="458"/>
    </location>
</feature>
<evidence type="ECO:0000256" key="7">
    <source>
        <dbReference type="SAM" id="Coils"/>
    </source>
</evidence>
<evidence type="ECO:0000256" key="4">
    <source>
        <dbReference type="ARBA" id="ARBA00023054"/>
    </source>
</evidence>
<evidence type="ECO:0000256" key="1">
    <source>
        <dbReference type="ARBA" id="ARBA00004138"/>
    </source>
</evidence>
<evidence type="ECO:0000313" key="10">
    <source>
        <dbReference type="Proteomes" id="UP000717585"/>
    </source>
</evidence>
<dbReference type="Proteomes" id="UP000717585">
    <property type="component" value="Unassembled WGS sequence"/>
</dbReference>
<keyword evidence="6" id="KW-0966">Cell projection</keyword>
<dbReference type="GO" id="GO:0060271">
    <property type="term" value="P:cilium assembly"/>
    <property type="evidence" value="ECO:0007669"/>
    <property type="project" value="TreeGrafter"/>
</dbReference>
<evidence type="ECO:0000256" key="8">
    <source>
        <dbReference type="SAM" id="MobiDB-lite"/>
    </source>
</evidence>
<dbReference type="InterPro" id="IPR019366">
    <property type="entry name" value="Clusterin-associated_protein-1"/>
</dbReference>
<proteinExistence type="inferred from homology"/>
<keyword evidence="4 7" id="KW-0175">Coiled coil</keyword>
<keyword evidence="3" id="KW-0970">Cilium biogenesis/degradation</keyword>
<dbReference type="EMBL" id="JAHDYR010000012">
    <property type="protein sequence ID" value="KAG9395134.1"/>
    <property type="molecule type" value="Genomic_DNA"/>
</dbReference>
<gene>
    <name evidence="9" type="ORF">J8273_0353</name>
</gene>
<evidence type="ECO:0000256" key="3">
    <source>
        <dbReference type="ARBA" id="ARBA00022794"/>
    </source>
</evidence>
<dbReference type="OrthoDB" id="438545at2759"/>
<comment type="caution">
    <text evidence="9">The sequence shown here is derived from an EMBL/GenBank/DDBJ whole genome shotgun (WGS) entry which is preliminary data.</text>
</comment>
<comment type="subcellular location">
    <subcellularLocation>
        <location evidence="1">Cell projection</location>
        <location evidence="1">Cilium</location>
    </subcellularLocation>
</comment>
<dbReference type="GO" id="GO:0005929">
    <property type="term" value="C:cilium"/>
    <property type="evidence" value="ECO:0007669"/>
    <property type="project" value="UniProtKB-SubCell"/>
</dbReference>